<evidence type="ECO:0000313" key="3">
    <source>
        <dbReference type="Proteomes" id="UP000294543"/>
    </source>
</evidence>
<dbReference type="InterPro" id="IPR025272">
    <property type="entry name" value="SocA_Panacea"/>
</dbReference>
<dbReference type="Proteomes" id="UP000294543">
    <property type="component" value="Unassembled WGS sequence"/>
</dbReference>
<dbReference type="OrthoDB" id="9799173at2"/>
<dbReference type="RefSeq" id="WP_132512669.1">
    <property type="nucleotide sequence ID" value="NZ_SMKP01000080.1"/>
</dbReference>
<proteinExistence type="predicted"/>
<evidence type="ECO:0000259" key="1">
    <source>
        <dbReference type="Pfam" id="PF13274"/>
    </source>
</evidence>
<accession>A0A4R4WFJ5</accession>
<sequence length="179" mass="20261">MPASAHDIAAALRQRQSRLGAKKLQALLYYAQGHHLSFFGSPLFKESISAWDTGPGVDALWEEERAGDALELPELSEAELNTVGYVLSRYGKLATEELERRIHVEAPWMRAEAGRVPGRSARIELEWIREFFSAQAMKENDFGLDPAEVKRTLEATQRRDKPRRTDSLEDIRAWLAARA</sequence>
<protein>
    <submittedName>
        <fullName evidence="2">DUF4065 domain-containing protein</fullName>
    </submittedName>
</protein>
<reference evidence="2 3" key="1">
    <citation type="submission" date="2019-03" db="EMBL/GenBank/DDBJ databases">
        <title>Draft genome sequences of novel Actinobacteria.</title>
        <authorList>
            <person name="Sahin N."/>
            <person name="Ay H."/>
            <person name="Saygin H."/>
        </authorList>
    </citation>
    <scope>NUCLEOTIDE SEQUENCE [LARGE SCALE GENOMIC DNA]</scope>
    <source>
        <strain evidence="2 3">KC712</strain>
    </source>
</reference>
<organism evidence="2 3">
    <name type="scientific">Nonomuraea diastatica</name>
    <dbReference type="NCBI Taxonomy" id="1848329"/>
    <lineage>
        <taxon>Bacteria</taxon>
        <taxon>Bacillati</taxon>
        <taxon>Actinomycetota</taxon>
        <taxon>Actinomycetes</taxon>
        <taxon>Streptosporangiales</taxon>
        <taxon>Streptosporangiaceae</taxon>
        <taxon>Nonomuraea</taxon>
    </lineage>
</organism>
<feature type="domain" description="Antitoxin SocA-like Panacea" evidence="1">
    <location>
        <begin position="24"/>
        <end position="108"/>
    </location>
</feature>
<keyword evidence="3" id="KW-1185">Reference proteome</keyword>
<dbReference type="EMBL" id="SMKP01000080">
    <property type="protein sequence ID" value="TDD17858.1"/>
    <property type="molecule type" value="Genomic_DNA"/>
</dbReference>
<dbReference type="Pfam" id="PF13274">
    <property type="entry name" value="SocA_Panacea"/>
    <property type="match status" value="1"/>
</dbReference>
<comment type="caution">
    <text evidence="2">The sequence shown here is derived from an EMBL/GenBank/DDBJ whole genome shotgun (WGS) entry which is preliminary data.</text>
</comment>
<name>A0A4R4WFJ5_9ACTN</name>
<gene>
    <name evidence="2" type="ORF">E1294_26535</name>
</gene>
<evidence type="ECO:0000313" key="2">
    <source>
        <dbReference type="EMBL" id="TDD17858.1"/>
    </source>
</evidence>
<dbReference type="AlphaFoldDB" id="A0A4R4WFJ5"/>